<dbReference type="Proteomes" id="UP000292547">
    <property type="component" value="Chromosome"/>
</dbReference>
<feature type="transmembrane region" description="Helical" evidence="6">
    <location>
        <begin position="283"/>
        <end position="303"/>
    </location>
</feature>
<evidence type="ECO:0000256" key="7">
    <source>
        <dbReference type="SAM" id="SignalP"/>
    </source>
</evidence>
<feature type="domain" description="Gram-positive cocci surface proteins LPxTG" evidence="8">
    <location>
        <begin position="274"/>
        <end position="309"/>
    </location>
</feature>
<dbReference type="OrthoDB" id="3873432at2"/>
<gene>
    <name evidence="9" type="ORF">D0Z67_28150</name>
</gene>
<evidence type="ECO:0000256" key="5">
    <source>
        <dbReference type="SAM" id="MobiDB-lite"/>
    </source>
</evidence>
<evidence type="ECO:0000256" key="2">
    <source>
        <dbReference type="ARBA" id="ARBA00022525"/>
    </source>
</evidence>
<dbReference type="InterPro" id="IPR019931">
    <property type="entry name" value="LPXTG_anchor"/>
</dbReference>
<keyword evidence="6" id="KW-1133">Transmembrane helix</keyword>
<dbReference type="GeneID" id="300102777"/>
<feature type="signal peptide" evidence="7">
    <location>
        <begin position="1"/>
        <end position="33"/>
    </location>
</feature>
<sequence length="309" mass="30843">MARSQPARFLATAAAAFLAATAAPLIGAGAAHAQEGGACASATVQYRLVDADGKVVGADWSSQGGFHQWDTVPGTVEVRLAPGQSVGEGCSYAVSLAEYTTEGPNWASSGHQEMIDKATVHLTAKDVAGRDDDGRTWQKLGVKAPSCFGQIDLYGEDTAYDGKEGEGHGPLPDVRAGVLTPYHLIAAWNGGDKRCESGTPESATPSPSAPETSASPAPSAPPAGSEPSAPAEDSSKPPVSPKPGATPSTDADVPPAQSSPPAPKSSPNGGNPPLAETGAGAPVGMLAGGAALVLAVGAGTVYASRARRS</sequence>
<dbReference type="STRING" id="73044.GCA_000725795_00576"/>
<evidence type="ECO:0000259" key="8">
    <source>
        <dbReference type="PROSITE" id="PS50847"/>
    </source>
</evidence>
<keyword evidence="6" id="KW-0812">Transmembrane</keyword>
<feature type="compositionally biased region" description="Low complexity" evidence="5">
    <location>
        <begin position="197"/>
        <end position="232"/>
    </location>
</feature>
<keyword evidence="6" id="KW-0472">Membrane</keyword>
<keyword evidence="1" id="KW-0134">Cell wall</keyword>
<proteinExistence type="predicted"/>
<evidence type="ECO:0000313" key="10">
    <source>
        <dbReference type="Proteomes" id="UP000292547"/>
    </source>
</evidence>
<evidence type="ECO:0000256" key="1">
    <source>
        <dbReference type="ARBA" id="ARBA00022512"/>
    </source>
</evidence>
<evidence type="ECO:0000313" key="9">
    <source>
        <dbReference type="EMBL" id="QBJ93760.1"/>
    </source>
</evidence>
<dbReference type="AlphaFoldDB" id="A0A4P6U1Q8"/>
<evidence type="ECO:0000256" key="6">
    <source>
        <dbReference type="SAM" id="Phobius"/>
    </source>
</evidence>
<keyword evidence="4" id="KW-0572">Peptidoglycan-anchor</keyword>
<organism evidence="9 10">
    <name type="scientific">Streptomyces seoulensis</name>
    <dbReference type="NCBI Taxonomy" id="73044"/>
    <lineage>
        <taxon>Bacteria</taxon>
        <taxon>Bacillati</taxon>
        <taxon>Actinomycetota</taxon>
        <taxon>Actinomycetes</taxon>
        <taxon>Kitasatosporales</taxon>
        <taxon>Streptomycetaceae</taxon>
        <taxon>Streptomyces</taxon>
    </lineage>
</organism>
<dbReference type="KEGG" id="sseo:D0Z67_28150"/>
<evidence type="ECO:0000256" key="3">
    <source>
        <dbReference type="ARBA" id="ARBA00022729"/>
    </source>
</evidence>
<feature type="region of interest" description="Disordered" evidence="5">
    <location>
        <begin position="191"/>
        <end position="283"/>
    </location>
</feature>
<dbReference type="RefSeq" id="WP_031179418.1">
    <property type="nucleotide sequence ID" value="NZ_CP032229.1"/>
</dbReference>
<dbReference type="PROSITE" id="PS50847">
    <property type="entry name" value="GRAM_POS_ANCHORING"/>
    <property type="match status" value="1"/>
</dbReference>
<keyword evidence="10" id="KW-1185">Reference proteome</keyword>
<dbReference type="EMBL" id="CP032229">
    <property type="protein sequence ID" value="QBJ93760.1"/>
    <property type="molecule type" value="Genomic_DNA"/>
</dbReference>
<keyword evidence="2" id="KW-0964">Secreted</keyword>
<keyword evidence="3 7" id="KW-0732">Signal</keyword>
<accession>A0A4P6U1Q8</accession>
<reference evidence="9 10" key="1">
    <citation type="submission" date="2018-08" db="EMBL/GenBank/DDBJ databases">
        <title>The complete genome sequence of Streptomyces seoulensis, a pioneer strain for nickel superoxide dismutase discovery.</title>
        <authorList>
            <person name="Shin J."/>
            <person name="Lee J.-S."/>
            <person name="Lee E.-J."/>
            <person name="Youn H.-D."/>
        </authorList>
    </citation>
    <scope>NUCLEOTIDE SEQUENCE [LARGE SCALE GENOMIC DNA]</scope>
    <source>
        <strain evidence="9 10">KCTC 9819</strain>
    </source>
</reference>
<evidence type="ECO:0000256" key="4">
    <source>
        <dbReference type="ARBA" id="ARBA00023088"/>
    </source>
</evidence>
<feature type="chain" id="PRO_5020885399" description="Gram-positive cocci surface proteins LPxTG domain-containing protein" evidence="7">
    <location>
        <begin position="34"/>
        <end position="309"/>
    </location>
</feature>
<feature type="compositionally biased region" description="Low complexity" evidence="5">
    <location>
        <begin position="265"/>
        <end position="283"/>
    </location>
</feature>
<protein>
    <recommendedName>
        <fullName evidence="8">Gram-positive cocci surface proteins LPxTG domain-containing protein</fullName>
    </recommendedName>
</protein>
<name>A0A4P6U1Q8_STRSO</name>